<protein>
    <submittedName>
        <fullName evidence="2">Uncharacterized protein</fullName>
    </submittedName>
</protein>
<dbReference type="Proteomes" id="UP000309215">
    <property type="component" value="Unassembled WGS sequence"/>
</dbReference>
<keyword evidence="3" id="KW-1185">Reference proteome</keyword>
<organism evidence="2 3">
    <name type="scientific">Polyangium fumosum</name>
    <dbReference type="NCBI Taxonomy" id="889272"/>
    <lineage>
        <taxon>Bacteria</taxon>
        <taxon>Pseudomonadati</taxon>
        <taxon>Myxococcota</taxon>
        <taxon>Polyangia</taxon>
        <taxon>Polyangiales</taxon>
        <taxon>Polyangiaceae</taxon>
        <taxon>Polyangium</taxon>
    </lineage>
</organism>
<accession>A0A4U1JI18</accession>
<proteinExistence type="predicted"/>
<dbReference type="RefSeq" id="WP_136927579.1">
    <property type="nucleotide sequence ID" value="NZ_SSMQ01000003.1"/>
</dbReference>
<evidence type="ECO:0000313" key="2">
    <source>
        <dbReference type="EMBL" id="TKD12281.1"/>
    </source>
</evidence>
<reference evidence="2 3" key="1">
    <citation type="submission" date="2019-04" db="EMBL/GenBank/DDBJ databases">
        <authorList>
            <person name="Li Y."/>
            <person name="Wang J."/>
        </authorList>
    </citation>
    <scope>NUCLEOTIDE SEQUENCE [LARGE SCALE GENOMIC DNA]</scope>
    <source>
        <strain evidence="2 3">DSM 14668</strain>
    </source>
</reference>
<evidence type="ECO:0000256" key="1">
    <source>
        <dbReference type="SAM" id="MobiDB-lite"/>
    </source>
</evidence>
<dbReference type="AlphaFoldDB" id="A0A4U1JI18"/>
<dbReference type="EMBL" id="SSMQ01000003">
    <property type="protein sequence ID" value="TKD12281.1"/>
    <property type="molecule type" value="Genomic_DNA"/>
</dbReference>
<feature type="region of interest" description="Disordered" evidence="1">
    <location>
        <begin position="69"/>
        <end position="99"/>
    </location>
</feature>
<gene>
    <name evidence="2" type="ORF">E8A74_04015</name>
</gene>
<evidence type="ECO:0000313" key="3">
    <source>
        <dbReference type="Proteomes" id="UP000309215"/>
    </source>
</evidence>
<comment type="caution">
    <text evidence="2">The sequence shown here is derived from an EMBL/GenBank/DDBJ whole genome shotgun (WGS) entry which is preliminary data.</text>
</comment>
<name>A0A4U1JI18_9BACT</name>
<sequence length="156" mass="17283">MRTFRADASLAYHNIKRGLDAIAPHTDRIAEELPNIDVAELQRLDDLALAVIYAAAQIDRSSDGSTPALLGFRVTPSSPRRKEVEQSSRSRNAGRWLDERRGEVVRGRSSDMNASPWRGWITSITRAATTRGIPSSCRDETRLRGAAVALVMLVIR</sequence>